<protein>
    <submittedName>
        <fullName evidence="2">Uncharacterized protein</fullName>
    </submittedName>
</protein>
<feature type="region of interest" description="Disordered" evidence="1">
    <location>
        <begin position="60"/>
        <end position="93"/>
    </location>
</feature>
<evidence type="ECO:0000256" key="1">
    <source>
        <dbReference type="SAM" id="MobiDB-lite"/>
    </source>
</evidence>
<dbReference type="AlphaFoldDB" id="A0A843UKL5"/>
<feature type="compositionally biased region" description="Gly residues" evidence="1">
    <location>
        <begin position="79"/>
        <end position="89"/>
    </location>
</feature>
<keyword evidence="3" id="KW-1185">Reference proteome</keyword>
<dbReference type="EMBL" id="NMUH01000736">
    <property type="protein sequence ID" value="MQL84045.1"/>
    <property type="molecule type" value="Genomic_DNA"/>
</dbReference>
<reference evidence="2" key="1">
    <citation type="submission" date="2017-07" db="EMBL/GenBank/DDBJ databases">
        <title>Taro Niue Genome Assembly and Annotation.</title>
        <authorList>
            <person name="Atibalentja N."/>
            <person name="Keating K."/>
            <person name="Fields C.J."/>
        </authorList>
    </citation>
    <scope>NUCLEOTIDE SEQUENCE</scope>
    <source>
        <strain evidence="2">Niue_2</strain>
        <tissue evidence="2">Leaf</tissue>
    </source>
</reference>
<proteinExistence type="predicted"/>
<gene>
    <name evidence="2" type="ORF">Taro_016561</name>
</gene>
<dbReference type="Proteomes" id="UP000652761">
    <property type="component" value="Unassembled WGS sequence"/>
</dbReference>
<feature type="compositionally biased region" description="Basic and acidic residues" evidence="1">
    <location>
        <begin position="68"/>
        <end position="78"/>
    </location>
</feature>
<sequence>MENPRTRRSDLYICGVAKLSNPGRKWHWRRWCFNPFKCPASRRIHASSGRRRDLLGLHASPGSQLHYMPEERRGERRGGGALGERGGGGQREDLELGPGFDSPLIFIDTAVFHKNPVIVYNDHPAQSARNSIACDPLGPSSSPVFSPLSPITLY</sequence>
<evidence type="ECO:0000313" key="2">
    <source>
        <dbReference type="EMBL" id="MQL84045.1"/>
    </source>
</evidence>
<organism evidence="2 3">
    <name type="scientific">Colocasia esculenta</name>
    <name type="common">Wild taro</name>
    <name type="synonym">Arum esculentum</name>
    <dbReference type="NCBI Taxonomy" id="4460"/>
    <lineage>
        <taxon>Eukaryota</taxon>
        <taxon>Viridiplantae</taxon>
        <taxon>Streptophyta</taxon>
        <taxon>Embryophyta</taxon>
        <taxon>Tracheophyta</taxon>
        <taxon>Spermatophyta</taxon>
        <taxon>Magnoliopsida</taxon>
        <taxon>Liliopsida</taxon>
        <taxon>Araceae</taxon>
        <taxon>Aroideae</taxon>
        <taxon>Colocasieae</taxon>
        <taxon>Colocasia</taxon>
    </lineage>
</organism>
<evidence type="ECO:0000313" key="3">
    <source>
        <dbReference type="Proteomes" id="UP000652761"/>
    </source>
</evidence>
<accession>A0A843UKL5</accession>
<name>A0A843UKL5_COLES</name>
<comment type="caution">
    <text evidence="2">The sequence shown here is derived from an EMBL/GenBank/DDBJ whole genome shotgun (WGS) entry which is preliminary data.</text>
</comment>